<reference evidence="22" key="1">
    <citation type="submission" date="2022-06" db="EMBL/GenBank/DDBJ databases">
        <title>Complete genome sequences of two strains of the flax pathogen Septoria linicola.</title>
        <authorList>
            <person name="Lapalu N."/>
            <person name="Simon A."/>
            <person name="Demenou B."/>
            <person name="Paumier D."/>
            <person name="Guillot M.-P."/>
            <person name="Gout L."/>
            <person name="Valade R."/>
        </authorList>
    </citation>
    <scope>NUCLEOTIDE SEQUENCE</scope>
    <source>
        <strain evidence="22">SE15195</strain>
    </source>
</reference>
<dbReference type="Proteomes" id="UP001056384">
    <property type="component" value="Chromosome 9"/>
</dbReference>
<comment type="similarity">
    <text evidence="4 17 19">Belongs to the MRE11/RAD32 family.</text>
</comment>
<dbReference type="Gene3D" id="3.30.110.110">
    <property type="entry name" value="Mre11, capping domain"/>
    <property type="match status" value="1"/>
</dbReference>
<accession>A0A9Q9B3H2</accession>
<dbReference type="PIRSF" id="PIRSF000882">
    <property type="entry name" value="DSB_repair_MRE11"/>
    <property type="match status" value="1"/>
</dbReference>
<comment type="subunit">
    <text evidence="16">Component of the MRN complex composed of two heterodimers RAD50 and MRE11 associated with a single NBS1.</text>
</comment>
<keyword evidence="8 17" id="KW-0255">Endonuclease</keyword>
<comment type="cofactor">
    <cofactor evidence="1 17">
        <name>Mn(2+)</name>
        <dbReference type="ChEBI" id="CHEBI:29035"/>
    </cofactor>
</comment>
<dbReference type="NCBIfam" id="TIGR00583">
    <property type="entry name" value="mre11"/>
    <property type="match status" value="1"/>
</dbReference>
<dbReference type="SMART" id="SM01347">
    <property type="entry name" value="Mre11_DNA_bind"/>
    <property type="match status" value="1"/>
</dbReference>
<evidence type="ECO:0000313" key="22">
    <source>
        <dbReference type="EMBL" id="USW56727.1"/>
    </source>
</evidence>
<evidence type="ECO:0000256" key="9">
    <source>
        <dbReference type="ARBA" id="ARBA00022763"/>
    </source>
</evidence>
<dbReference type="SUPFAM" id="SSF56300">
    <property type="entry name" value="Metallo-dependent phosphatases"/>
    <property type="match status" value="1"/>
</dbReference>
<feature type="compositionally biased region" description="Polar residues" evidence="20">
    <location>
        <begin position="682"/>
        <end position="693"/>
    </location>
</feature>
<dbReference type="GO" id="GO:0000724">
    <property type="term" value="P:double-strand break repair via homologous recombination"/>
    <property type="evidence" value="ECO:0007669"/>
    <property type="project" value="TreeGrafter"/>
</dbReference>
<dbReference type="InterPro" id="IPR029052">
    <property type="entry name" value="Metallo-depent_PP-like"/>
</dbReference>
<evidence type="ECO:0000256" key="14">
    <source>
        <dbReference type="ARBA" id="ARBA00023242"/>
    </source>
</evidence>
<dbReference type="Pfam" id="PF04152">
    <property type="entry name" value="Mre11_DNA_bind"/>
    <property type="match status" value="1"/>
</dbReference>
<evidence type="ECO:0000256" key="7">
    <source>
        <dbReference type="ARBA" id="ARBA00022723"/>
    </source>
</evidence>
<evidence type="ECO:0000256" key="18">
    <source>
        <dbReference type="PIRSR" id="PIRSR000882-1"/>
    </source>
</evidence>
<dbReference type="InterPro" id="IPR041796">
    <property type="entry name" value="Mre11_N"/>
</dbReference>
<feature type="compositionally biased region" description="Low complexity" evidence="20">
    <location>
        <begin position="629"/>
        <end position="650"/>
    </location>
</feature>
<dbReference type="PANTHER" id="PTHR10139">
    <property type="entry name" value="DOUBLE-STRAND BREAK REPAIR PROTEIN MRE11"/>
    <property type="match status" value="1"/>
</dbReference>
<feature type="compositionally biased region" description="Acidic residues" evidence="20">
    <location>
        <begin position="757"/>
        <end position="767"/>
    </location>
</feature>
<dbReference type="FunFam" id="3.60.21.10:FF:000011">
    <property type="entry name" value="Double-strand break repair protein"/>
    <property type="match status" value="1"/>
</dbReference>
<keyword evidence="12 17" id="KW-0234">DNA repair</keyword>
<keyword evidence="23" id="KW-1185">Reference proteome</keyword>
<dbReference type="GO" id="GO:0035861">
    <property type="term" value="C:site of double-strand break"/>
    <property type="evidence" value="ECO:0007669"/>
    <property type="project" value="TreeGrafter"/>
</dbReference>
<feature type="compositionally biased region" description="Polar residues" evidence="20">
    <location>
        <begin position="727"/>
        <end position="746"/>
    </location>
</feature>
<feature type="active site" description="Proton donor" evidence="18">
    <location>
        <position position="146"/>
    </location>
</feature>
<evidence type="ECO:0000256" key="2">
    <source>
        <dbReference type="ARBA" id="ARBA00004123"/>
    </source>
</evidence>
<gene>
    <name evidence="22" type="ORF">Slin15195_G100460</name>
</gene>
<dbReference type="InterPro" id="IPR004843">
    <property type="entry name" value="Calcineurin-like_PHP"/>
</dbReference>
<evidence type="ECO:0000256" key="13">
    <source>
        <dbReference type="ARBA" id="ARBA00023211"/>
    </source>
</evidence>
<dbReference type="InterPro" id="IPR007281">
    <property type="entry name" value="Mre11_DNA-bd"/>
</dbReference>
<feature type="region of interest" description="Disordered" evidence="20">
    <location>
        <begin position="593"/>
        <end position="782"/>
    </location>
</feature>
<comment type="subcellular location">
    <subcellularLocation>
        <location evidence="3">Chromosome</location>
    </subcellularLocation>
    <subcellularLocation>
        <location evidence="2 17">Nucleus</location>
    </subcellularLocation>
</comment>
<dbReference type="GO" id="GO:0097552">
    <property type="term" value="P:mitochondrial double-strand break repair via homologous recombination"/>
    <property type="evidence" value="ECO:0007669"/>
    <property type="project" value="TreeGrafter"/>
</dbReference>
<dbReference type="GO" id="GO:0030145">
    <property type="term" value="F:manganese ion binding"/>
    <property type="evidence" value="ECO:0007669"/>
    <property type="project" value="UniProtKB-UniRule"/>
</dbReference>
<sequence>MADSQGNRSSPQMKVEMIKSSQKVYTAADTIRILVSTDNHVGYNERDPVRGNDSWQTFDEIMQLAKARDVDMVLLAGDLFHENKPSRQAMYQVMRSLRENCYGNKPCELQMLSDSSEHFAGAFNHVNYDDENINVAIPVFSIHGNHDDPSGEGHLAALDILHAAGLLNYYGRTPESDNIHVKPVLLQKGQTKLALYGMSNVRDERLFRTFRDEHVKFYRPSRNTGDWFNIMSVHQNHHAYTETSYLPERFLPGFLDLVIWGHEHECKIHPEENPEMGFKVMQPGSSVATSLVKGEAVPKHVAIVSVTGLDYECEPIRLKTVRPFIVKEIALRDFPEARKIAMSGEEDNRGKVSKFLSKIVYELIEQARQEWLELQDEGDFDEDDEIPKPIVRLRVETTPPEGGTYTLDNPQRFSSRFIGDVANSTDVVQYHRKRTAIGRKKMDADVPDLEDQEFMKTVTIDTAGVDRLVKEFLTAQSLTILPQNTFSDAVSQFVDKDDKHAMAEFLQENLKIQQDNLLDEQGEDDNGGKLMDDDTLYQTLEKNRQTLDDAYDRGERSRKSRKTIRERPEDWDSDENGHWEASYLSWVQLPPGEEGAEAEDEVDDAASVASSARPTRGRGSRGGRGGKAAAGTTRKTAAAPKKAPAKPAASRGKKKPVSDDEDVIMLDDDDDDMSNHDESLLFVSQASRTQRSASPVKKPTARSTATRATTRGRGRGGAAASRTSATQQTLSFGTQPSGTGRTNGTSRAVPIKRREPSDDEISDDDAFETPPPAQRSTRTGRR</sequence>
<evidence type="ECO:0000256" key="3">
    <source>
        <dbReference type="ARBA" id="ARBA00004286"/>
    </source>
</evidence>
<dbReference type="GO" id="GO:0031573">
    <property type="term" value="P:mitotic intra-S DNA damage checkpoint signaling"/>
    <property type="evidence" value="ECO:0007669"/>
    <property type="project" value="TreeGrafter"/>
</dbReference>
<keyword evidence="6 17" id="KW-0540">Nuclease</keyword>
<evidence type="ECO:0000256" key="8">
    <source>
        <dbReference type="ARBA" id="ARBA00022759"/>
    </source>
</evidence>
<feature type="compositionally biased region" description="Acidic residues" evidence="20">
    <location>
        <begin position="659"/>
        <end position="672"/>
    </location>
</feature>
<evidence type="ECO:0000259" key="21">
    <source>
        <dbReference type="SMART" id="SM01347"/>
    </source>
</evidence>
<dbReference type="GO" id="GO:0042138">
    <property type="term" value="P:meiotic DNA double-strand break formation"/>
    <property type="evidence" value="ECO:0007669"/>
    <property type="project" value="TreeGrafter"/>
</dbReference>
<evidence type="ECO:0000256" key="16">
    <source>
        <dbReference type="ARBA" id="ARBA00064981"/>
    </source>
</evidence>
<dbReference type="GO" id="GO:0030870">
    <property type="term" value="C:Mre11 complex"/>
    <property type="evidence" value="ECO:0007669"/>
    <property type="project" value="UniProtKB-UniRule"/>
</dbReference>
<protein>
    <recommendedName>
        <fullName evidence="17">Double-strand break repair protein</fullName>
    </recommendedName>
</protein>
<feature type="compositionally biased region" description="Low complexity" evidence="20">
    <location>
        <begin position="605"/>
        <end position="614"/>
    </location>
</feature>
<evidence type="ECO:0000256" key="10">
    <source>
        <dbReference type="ARBA" id="ARBA00022801"/>
    </source>
</evidence>
<keyword evidence="9 17" id="KW-0227">DNA damage</keyword>
<name>A0A9Q9B3H2_9PEZI</name>
<dbReference type="GO" id="GO:0008296">
    <property type="term" value="F:3'-5'-DNA exonuclease activity"/>
    <property type="evidence" value="ECO:0007669"/>
    <property type="project" value="InterPro"/>
</dbReference>
<dbReference type="GO" id="GO:0000014">
    <property type="term" value="F:single-stranded DNA endodeoxyribonuclease activity"/>
    <property type="evidence" value="ECO:0007669"/>
    <property type="project" value="TreeGrafter"/>
</dbReference>
<dbReference type="GO" id="GO:0000723">
    <property type="term" value="P:telomere maintenance"/>
    <property type="evidence" value="ECO:0007669"/>
    <property type="project" value="TreeGrafter"/>
</dbReference>
<dbReference type="Pfam" id="PF00149">
    <property type="entry name" value="Metallophos"/>
    <property type="match status" value="1"/>
</dbReference>
<evidence type="ECO:0000256" key="15">
    <source>
        <dbReference type="ARBA" id="ARBA00023254"/>
    </source>
</evidence>
<comment type="function">
    <text evidence="17">Core component of the MRN complex, which plays a central role in double-strand break (DSB) repair, DNA recombination, maintenance of telomere integrity and meiosis. The MRN complex is involved in the repair of DNA double-strand breaks (DSBs) via homologous recombination (HR), an error-free mechanism which primarily occurs during S and G2 phases. The complex (1) mediates the end resection of damaged DNA, which generates proper single-stranded DNA, a key initial steps in HR, and is (2) required for the recruitment of other repair factors and efficient activation of ATM and ATR upon DNA damage. Within the MRN complex, MRE11 possesses both single-strand endonuclease activity and double-strand-specific 3'-5' exonuclease activity. MRE11 first endonucleolytically cleaves the 5' strand at DNA DSB ends to prevent non-homologous end joining (NHEJ) and licence HR. It then generates a single-stranded DNA gap via 3' to 5' exonucleolytic degradation, which is required for single-strand invasion and recombination.</text>
</comment>
<dbReference type="Gene3D" id="3.60.21.10">
    <property type="match status" value="1"/>
</dbReference>
<dbReference type="EMBL" id="CP099426">
    <property type="protein sequence ID" value="USW56727.1"/>
    <property type="molecule type" value="Genomic_DNA"/>
</dbReference>
<organism evidence="22 23">
    <name type="scientific">Septoria linicola</name>
    <dbReference type="NCBI Taxonomy" id="215465"/>
    <lineage>
        <taxon>Eukaryota</taxon>
        <taxon>Fungi</taxon>
        <taxon>Dikarya</taxon>
        <taxon>Ascomycota</taxon>
        <taxon>Pezizomycotina</taxon>
        <taxon>Dothideomycetes</taxon>
        <taxon>Dothideomycetidae</taxon>
        <taxon>Mycosphaerellales</taxon>
        <taxon>Mycosphaerellaceae</taxon>
        <taxon>Septoria</taxon>
    </lineage>
</organism>
<evidence type="ECO:0000256" key="11">
    <source>
        <dbReference type="ARBA" id="ARBA00022839"/>
    </source>
</evidence>
<evidence type="ECO:0000256" key="12">
    <source>
        <dbReference type="ARBA" id="ARBA00023204"/>
    </source>
</evidence>
<dbReference type="PANTHER" id="PTHR10139:SF1">
    <property type="entry name" value="DOUBLE-STRAND BREAK REPAIR PROTEIN MRE11"/>
    <property type="match status" value="1"/>
</dbReference>
<feature type="compositionally biased region" description="Acidic residues" evidence="20">
    <location>
        <begin position="594"/>
        <end position="604"/>
    </location>
</feature>
<keyword evidence="5" id="KW-0158">Chromosome</keyword>
<evidence type="ECO:0000256" key="17">
    <source>
        <dbReference type="PIRNR" id="PIRNR000882"/>
    </source>
</evidence>
<evidence type="ECO:0000256" key="20">
    <source>
        <dbReference type="SAM" id="MobiDB-lite"/>
    </source>
</evidence>
<evidence type="ECO:0000256" key="1">
    <source>
        <dbReference type="ARBA" id="ARBA00001936"/>
    </source>
</evidence>
<keyword evidence="14 17" id="KW-0539">Nucleus</keyword>
<evidence type="ECO:0000256" key="4">
    <source>
        <dbReference type="ARBA" id="ARBA00009028"/>
    </source>
</evidence>
<dbReference type="AlphaFoldDB" id="A0A9Q9B3H2"/>
<dbReference type="InterPro" id="IPR038487">
    <property type="entry name" value="Mre11_capping_dom"/>
</dbReference>
<dbReference type="GO" id="GO:0007095">
    <property type="term" value="P:mitotic G2 DNA damage checkpoint signaling"/>
    <property type="evidence" value="ECO:0007669"/>
    <property type="project" value="TreeGrafter"/>
</dbReference>
<dbReference type="InterPro" id="IPR003701">
    <property type="entry name" value="Mre11"/>
</dbReference>
<proteinExistence type="inferred from homology"/>
<evidence type="ECO:0000256" key="6">
    <source>
        <dbReference type="ARBA" id="ARBA00022722"/>
    </source>
</evidence>
<evidence type="ECO:0000313" key="23">
    <source>
        <dbReference type="Proteomes" id="UP001056384"/>
    </source>
</evidence>
<dbReference type="CDD" id="cd00840">
    <property type="entry name" value="MPP_Mre11_N"/>
    <property type="match status" value="1"/>
</dbReference>
<keyword evidence="10 17" id="KW-0378">Hydrolase</keyword>
<keyword evidence="13 17" id="KW-0464">Manganese</keyword>
<evidence type="ECO:0000256" key="5">
    <source>
        <dbReference type="ARBA" id="ARBA00022454"/>
    </source>
</evidence>
<feature type="domain" description="Mre11 DNA-binding" evidence="21">
    <location>
        <begin position="311"/>
        <end position="493"/>
    </location>
</feature>
<keyword evidence="15 17" id="KW-0469">Meiosis</keyword>
<evidence type="ECO:0000256" key="19">
    <source>
        <dbReference type="RuleBase" id="RU003447"/>
    </source>
</evidence>
<feature type="region of interest" description="Disordered" evidence="20">
    <location>
        <begin position="543"/>
        <end position="576"/>
    </location>
</feature>
<dbReference type="GO" id="GO:0006303">
    <property type="term" value="P:double-strand break repair via nonhomologous end joining"/>
    <property type="evidence" value="ECO:0007669"/>
    <property type="project" value="TreeGrafter"/>
</dbReference>
<feature type="compositionally biased region" description="Low complexity" evidence="20">
    <location>
        <begin position="701"/>
        <end position="711"/>
    </location>
</feature>
<keyword evidence="11 17" id="KW-0269">Exonuclease</keyword>
<keyword evidence="7" id="KW-0479">Metal-binding</keyword>